<reference evidence="4 5" key="1">
    <citation type="submission" date="2020-08" db="EMBL/GenBank/DDBJ databases">
        <title>A Genomic Blueprint of the Chicken Gut Microbiome.</title>
        <authorList>
            <person name="Gilroy R."/>
            <person name="Ravi A."/>
            <person name="Getino M."/>
            <person name="Pursley I."/>
            <person name="Horton D.L."/>
            <person name="Alikhan N.-F."/>
            <person name="Baker D."/>
            <person name="Gharbi K."/>
            <person name="Hall N."/>
            <person name="Watson M."/>
            <person name="Adriaenssens E.M."/>
            <person name="Foster-Nyarko E."/>
            <person name="Jarju S."/>
            <person name="Secka A."/>
            <person name="Antonio M."/>
            <person name="Oren A."/>
            <person name="Chaudhuri R."/>
            <person name="La Ragione R.M."/>
            <person name="Hildebrand F."/>
            <person name="Pallen M.J."/>
        </authorList>
    </citation>
    <scope>NUCLEOTIDE SEQUENCE [LARGE SCALE GENOMIC DNA]</scope>
    <source>
        <strain evidence="4 5">Sa1BUA2</strain>
    </source>
</reference>
<dbReference type="InterPro" id="IPR057253">
    <property type="entry name" value="CoiA-like_N"/>
</dbReference>
<dbReference type="RefSeq" id="WP_191809584.1">
    <property type="nucleotide sequence ID" value="NZ_JACSPV010000002.1"/>
</dbReference>
<dbReference type="Pfam" id="PF06054">
    <property type="entry name" value="CoiA_nuc"/>
    <property type="match status" value="1"/>
</dbReference>
<dbReference type="PIRSF" id="PIRSF007487">
    <property type="entry name" value="Competence-induced_CoiA_bac"/>
    <property type="match status" value="1"/>
</dbReference>
<comment type="caution">
    <text evidence="4">The sequence shown here is derived from an EMBL/GenBank/DDBJ whole genome shotgun (WGS) entry which is preliminary data.</text>
</comment>
<dbReference type="Proteomes" id="UP000648182">
    <property type="component" value="Unassembled WGS sequence"/>
</dbReference>
<protein>
    <recommendedName>
        <fullName evidence="6">Competence protein CoiA</fullName>
    </recommendedName>
</protein>
<dbReference type="Pfam" id="PF25166">
    <property type="entry name" value="CoiA_C"/>
    <property type="match status" value="1"/>
</dbReference>
<proteinExistence type="predicted"/>
<sequence length="401" mass="47395">MKKGVRYLLTALTKQGELFTLYGETRKGILQLRKQQFYCPICTEPLILKAGHVRIPHFSHRDHSECINTASEPESPRHLKGKLDLFKWCRSNQLSAHLERYLPEIRQRPDLLIEKSGRRFAVEFQCTPISVQNVERRSLQYLLSDITPIWIVGGQPFHKRRTSGMFELTEYLWSLTRRNSGYTILVGYEPETEKVSLLTNIVPYTSRKISAKHFQQPISDVKWPLPLSAKHPYFPFQSWLGEKRNWIQQKVRYGNLVKDRFLSVIYQEKSNPFVLSPLIGLPVKYMESFVSHPTEWQFFIWVDCLKKLSLNKRISLHYVYYKLQKRISEGDIVCRVLPLHETALWEKAVRDYFRVLEELFYFQRAGKDLYRVIRSFPWPSHVEEAKNGEKAALKALIKNYR</sequence>
<evidence type="ECO:0000259" key="3">
    <source>
        <dbReference type="Pfam" id="PF25166"/>
    </source>
</evidence>
<dbReference type="InterPro" id="IPR010330">
    <property type="entry name" value="CoiA_nuc"/>
</dbReference>
<keyword evidence="5" id="KW-1185">Reference proteome</keyword>
<gene>
    <name evidence="4" type="ORF">H9631_02040</name>
</gene>
<dbReference type="EMBL" id="JACSPV010000002">
    <property type="protein sequence ID" value="MBD8003849.1"/>
    <property type="molecule type" value="Genomic_DNA"/>
</dbReference>
<dbReference type="InterPro" id="IPR021176">
    <property type="entry name" value="Competence-induced_CoiA"/>
</dbReference>
<feature type="domain" description="Competence protein CoiA-like N-terminal" evidence="2">
    <location>
        <begin position="23"/>
        <end position="66"/>
    </location>
</feature>
<evidence type="ECO:0000313" key="4">
    <source>
        <dbReference type="EMBL" id="MBD8003849.1"/>
    </source>
</evidence>
<evidence type="ECO:0000313" key="5">
    <source>
        <dbReference type="Proteomes" id="UP000648182"/>
    </source>
</evidence>
<feature type="domain" description="Competence protein CoiA C-terminal" evidence="3">
    <location>
        <begin position="235"/>
        <end position="385"/>
    </location>
</feature>
<dbReference type="Pfam" id="PF25164">
    <property type="entry name" value="CoiA_N"/>
    <property type="match status" value="1"/>
</dbReference>
<evidence type="ECO:0008006" key="6">
    <source>
        <dbReference type="Google" id="ProtNLM"/>
    </source>
</evidence>
<name>A0ABR8VGE6_9BACI</name>
<evidence type="ECO:0000259" key="1">
    <source>
        <dbReference type="Pfam" id="PF06054"/>
    </source>
</evidence>
<organism evidence="4 5">
    <name type="scientific">Bacillus norwichensis</name>
    <dbReference type="NCBI Taxonomy" id="2762217"/>
    <lineage>
        <taxon>Bacteria</taxon>
        <taxon>Bacillati</taxon>
        <taxon>Bacillota</taxon>
        <taxon>Bacilli</taxon>
        <taxon>Bacillales</taxon>
        <taxon>Bacillaceae</taxon>
        <taxon>Bacillus</taxon>
    </lineage>
</organism>
<accession>A0ABR8VGE6</accession>
<feature type="domain" description="Competence protein CoiA nuclease-like" evidence="1">
    <location>
        <begin position="74"/>
        <end position="223"/>
    </location>
</feature>
<evidence type="ECO:0000259" key="2">
    <source>
        <dbReference type="Pfam" id="PF25164"/>
    </source>
</evidence>
<dbReference type="InterPro" id="IPR057252">
    <property type="entry name" value="CoiA_C"/>
</dbReference>